<dbReference type="Pfam" id="PF01762">
    <property type="entry name" value="Galactosyl_T"/>
    <property type="match status" value="1"/>
</dbReference>
<dbReference type="EC" id="2.4.1.-" evidence="10"/>
<proteinExistence type="inferred from homology"/>
<feature type="non-terminal residue" evidence="11">
    <location>
        <position position="207"/>
    </location>
</feature>
<keyword evidence="3 10" id="KW-0328">Glycosyltransferase</keyword>
<evidence type="ECO:0000256" key="2">
    <source>
        <dbReference type="ARBA" id="ARBA00008661"/>
    </source>
</evidence>
<dbReference type="Gene3D" id="3.90.550.50">
    <property type="match status" value="1"/>
</dbReference>
<comment type="similarity">
    <text evidence="2 10">Belongs to the glycosyltransferase 31 family.</text>
</comment>
<keyword evidence="5" id="KW-0812">Transmembrane</keyword>
<evidence type="ECO:0000256" key="10">
    <source>
        <dbReference type="RuleBase" id="RU363063"/>
    </source>
</evidence>
<evidence type="ECO:0000256" key="3">
    <source>
        <dbReference type="ARBA" id="ARBA00022676"/>
    </source>
</evidence>
<evidence type="ECO:0000313" key="11">
    <source>
        <dbReference type="EMBL" id="CAF4599783.1"/>
    </source>
</evidence>
<gene>
    <name evidence="11" type="ORF">SRO942_LOCUS48821</name>
</gene>
<evidence type="ECO:0000256" key="8">
    <source>
        <dbReference type="ARBA" id="ARBA00023034"/>
    </source>
</evidence>
<dbReference type="InterPro" id="IPR002659">
    <property type="entry name" value="Glyco_trans_31"/>
</dbReference>
<keyword evidence="4" id="KW-0808">Transferase</keyword>
<evidence type="ECO:0000256" key="7">
    <source>
        <dbReference type="ARBA" id="ARBA00022989"/>
    </source>
</evidence>
<evidence type="ECO:0000256" key="6">
    <source>
        <dbReference type="ARBA" id="ARBA00022968"/>
    </source>
</evidence>
<evidence type="ECO:0000256" key="5">
    <source>
        <dbReference type="ARBA" id="ARBA00022692"/>
    </source>
</evidence>
<name>A0A8S2Z655_9BILA</name>
<evidence type="ECO:0000256" key="4">
    <source>
        <dbReference type="ARBA" id="ARBA00022679"/>
    </source>
</evidence>
<dbReference type="EMBL" id="CAJOBC010127272">
    <property type="protein sequence ID" value="CAF4599783.1"/>
    <property type="molecule type" value="Genomic_DNA"/>
</dbReference>
<comment type="caution">
    <text evidence="11">The sequence shown here is derived from an EMBL/GenBank/DDBJ whole genome shotgun (WGS) entry which is preliminary data.</text>
</comment>
<dbReference type="GO" id="GO:0000139">
    <property type="term" value="C:Golgi membrane"/>
    <property type="evidence" value="ECO:0007669"/>
    <property type="project" value="UniProtKB-SubCell"/>
</dbReference>
<keyword evidence="7" id="KW-1133">Transmembrane helix</keyword>
<evidence type="ECO:0000313" key="12">
    <source>
        <dbReference type="Proteomes" id="UP000681722"/>
    </source>
</evidence>
<accession>A0A8S2Z655</accession>
<evidence type="ECO:0000256" key="9">
    <source>
        <dbReference type="ARBA" id="ARBA00023136"/>
    </source>
</evidence>
<reference evidence="11" key="1">
    <citation type="submission" date="2021-02" db="EMBL/GenBank/DDBJ databases">
        <authorList>
            <person name="Nowell W R."/>
        </authorList>
    </citation>
    <scope>NUCLEOTIDE SEQUENCE</scope>
</reference>
<dbReference type="GO" id="GO:0016758">
    <property type="term" value="F:hexosyltransferase activity"/>
    <property type="evidence" value="ECO:0007669"/>
    <property type="project" value="InterPro"/>
</dbReference>
<dbReference type="PANTHER" id="PTHR11214">
    <property type="entry name" value="BETA-1,3-N-ACETYLGLUCOSAMINYLTRANSFERASE"/>
    <property type="match status" value="1"/>
</dbReference>
<keyword evidence="6" id="KW-0735">Signal-anchor</keyword>
<dbReference type="OrthoDB" id="2139606at2759"/>
<sequence length="207" mass="23881">MHQKRSKSSSDKVFQAVDSATPSALVQQARKPSVINILQFKNPAHLVLNMFEAPFVPIIVLSKAANVEVRDAIRRTWGFERLYNDTLLKTFFLVGTDDFMTQRLEMEQLVFDDIIQVSIPDISTFSAYKELAAMYWVKMYLPMVEYYVKTEEDTIINTPVFVNILLPRVHSQEQVIYGWFGNDHVVKRNPDYQKFVDAVVPPTSDLL</sequence>
<comment type="subcellular location">
    <subcellularLocation>
        <location evidence="1 10">Golgi apparatus membrane</location>
        <topology evidence="1 10">Single-pass type II membrane protein</topology>
    </subcellularLocation>
</comment>
<dbReference type="GO" id="GO:0006493">
    <property type="term" value="P:protein O-linked glycosylation"/>
    <property type="evidence" value="ECO:0007669"/>
    <property type="project" value="TreeGrafter"/>
</dbReference>
<organism evidence="11 12">
    <name type="scientific">Didymodactylos carnosus</name>
    <dbReference type="NCBI Taxonomy" id="1234261"/>
    <lineage>
        <taxon>Eukaryota</taxon>
        <taxon>Metazoa</taxon>
        <taxon>Spiralia</taxon>
        <taxon>Gnathifera</taxon>
        <taxon>Rotifera</taxon>
        <taxon>Eurotatoria</taxon>
        <taxon>Bdelloidea</taxon>
        <taxon>Philodinida</taxon>
        <taxon>Philodinidae</taxon>
        <taxon>Didymodactylos</taxon>
    </lineage>
</organism>
<dbReference type="Proteomes" id="UP000681722">
    <property type="component" value="Unassembled WGS sequence"/>
</dbReference>
<keyword evidence="8 10" id="KW-0333">Golgi apparatus</keyword>
<dbReference type="AlphaFoldDB" id="A0A8S2Z655"/>
<keyword evidence="9" id="KW-0472">Membrane</keyword>
<evidence type="ECO:0000256" key="1">
    <source>
        <dbReference type="ARBA" id="ARBA00004323"/>
    </source>
</evidence>
<protein>
    <recommendedName>
        <fullName evidence="10">Hexosyltransferase</fullName>
        <ecNumber evidence="10">2.4.1.-</ecNumber>
    </recommendedName>
</protein>
<dbReference type="PANTHER" id="PTHR11214:SF378">
    <property type="entry name" value="BETA-1,3-GALACTOSYLTRANSFERASE 4"/>
    <property type="match status" value="1"/>
</dbReference>